<reference evidence="2 3" key="1">
    <citation type="journal article" date="2021" name="bioRxiv">
        <title>The Gossypium anomalum genome as a resource for cotton improvement and evolutionary analysis of hybrid incompatibility.</title>
        <authorList>
            <person name="Grover C.E."/>
            <person name="Yuan D."/>
            <person name="Arick M.A."/>
            <person name="Miller E.R."/>
            <person name="Hu G."/>
            <person name="Peterson D.G."/>
            <person name="Wendel J.F."/>
            <person name="Udall J.A."/>
        </authorList>
    </citation>
    <scope>NUCLEOTIDE SEQUENCE [LARGE SCALE GENOMIC DNA]</scope>
    <source>
        <strain evidence="2">JFW-Udall</strain>
        <tissue evidence="2">Leaf</tissue>
    </source>
</reference>
<gene>
    <name evidence="2" type="ORF">CXB51_003073</name>
</gene>
<name>A0A8J5Z6S2_9ROSI</name>
<accession>A0A8J5Z6S2</accession>
<dbReference type="EMBL" id="JAHUZN010000002">
    <property type="protein sequence ID" value="KAG8500981.1"/>
    <property type="molecule type" value="Genomic_DNA"/>
</dbReference>
<evidence type="ECO:0000313" key="3">
    <source>
        <dbReference type="Proteomes" id="UP000701853"/>
    </source>
</evidence>
<dbReference type="AlphaFoldDB" id="A0A8J5Z6S2"/>
<organism evidence="2 3">
    <name type="scientific">Gossypium anomalum</name>
    <dbReference type="NCBI Taxonomy" id="47600"/>
    <lineage>
        <taxon>Eukaryota</taxon>
        <taxon>Viridiplantae</taxon>
        <taxon>Streptophyta</taxon>
        <taxon>Embryophyta</taxon>
        <taxon>Tracheophyta</taxon>
        <taxon>Spermatophyta</taxon>
        <taxon>Magnoliopsida</taxon>
        <taxon>eudicotyledons</taxon>
        <taxon>Gunneridae</taxon>
        <taxon>Pentapetalae</taxon>
        <taxon>rosids</taxon>
        <taxon>malvids</taxon>
        <taxon>Malvales</taxon>
        <taxon>Malvaceae</taxon>
        <taxon>Malvoideae</taxon>
        <taxon>Gossypium</taxon>
    </lineage>
</organism>
<dbReference type="Proteomes" id="UP000701853">
    <property type="component" value="Chromosome 2"/>
</dbReference>
<feature type="coiled-coil region" evidence="1">
    <location>
        <begin position="72"/>
        <end position="106"/>
    </location>
</feature>
<comment type="caution">
    <text evidence="2">The sequence shown here is derived from an EMBL/GenBank/DDBJ whole genome shotgun (WGS) entry which is preliminary data.</text>
</comment>
<sequence>MKARAKSGGKENRLRDPLGLTDELDSMKEKFKEYVAKTLSSNMDASQVLLSTAMGKLIENDDALKVGLIAIKEESDTTMTTLSTKIDELEEELAACRVVVEQYFRAVGVKNNDTKVNIASMFQELSKGMIVVESLIKLVSRKDKFESFKLMEKGNGGGDEE</sequence>
<protein>
    <submittedName>
        <fullName evidence="2">Uncharacterized protein</fullName>
    </submittedName>
</protein>
<keyword evidence="3" id="KW-1185">Reference proteome</keyword>
<keyword evidence="1" id="KW-0175">Coiled coil</keyword>
<evidence type="ECO:0000313" key="2">
    <source>
        <dbReference type="EMBL" id="KAG8500981.1"/>
    </source>
</evidence>
<proteinExistence type="predicted"/>
<dbReference type="OrthoDB" id="10513618at2759"/>
<evidence type="ECO:0000256" key="1">
    <source>
        <dbReference type="SAM" id="Coils"/>
    </source>
</evidence>